<keyword evidence="2" id="KW-1185">Reference proteome</keyword>
<evidence type="ECO:0000313" key="1">
    <source>
        <dbReference type="EMBL" id="NEE01207.1"/>
    </source>
</evidence>
<name>A0A6L9S842_9ACTN</name>
<reference evidence="1 2" key="1">
    <citation type="submission" date="2020-02" db="EMBL/GenBank/DDBJ databases">
        <authorList>
            <person name="Li X.-J."/>
            <person name="Han X.-M."/>
        </authorList>
    </citation>
    <scope>NUCLEOTIDE SEQUENCE [LARGE SCALE GENOMIC DNA]</scope>
    <source>
        <strain evidence="1 2">CCTCC AB 2017055</strain>
    </source>
</reference>
<sequence length="222" mass="23626">MLVLTAVVVLAVAALLYLGTSGDDQVTNGDRRRRPPDPTGGAAVVATPEEADQGPTSHLAAQPAPVDDPAALGRWIAEVVYGIDYRDERDIYVDALWSVSVGANADDAEAARAAFTAEPALAGIVELVPDPDAWERMAAHEQWASFDVAEPVGADDVELDAKLTHAGLSTTMVLVTGRQLIHYIGEDGTPQTHTVRPSLQMLIGCAKQLDGCRLLRVIDRQP</sequence>
<evidence type="ECO:0000313" key="2">
    <source>
        <dbReference type="Proteomes" id="UP000475214"/>
    </source>
</evidence>
<accession>A0A6L9S842</accession>
<dbReference type="RefSeq" id="WP_163738379.1">
    <property type="nucleotide sequence ID" value="NZ_JAAGOA010000008.1"/>
</dbReference>
<comment type="caution">
    <text evidence="1">The sequence shown here is derived from an EMBL/GenBank/DDBJ whole genome shotgun (WGS) entry which is preliminary data.</text>
</comment>
<gene>
    <name evidence="1" type="ORF">G1H10_13620</name>
</gene>
<dbReference type="AlphaFoldDB" id="A0A6L9S842"/>
<organism evidence="1 2">
    <name type="scientific">Phytoactinopolyspora halotolerans</name>
    <dbReference type="NCBI Taxonomy" id="1981512"/>
    <lineage>
        <taxon>Bacteria</taxon>
        <taxon>Bacillati</taxon>
        <taxon>Actinomycetota</taxon>
        <taxon>Actinomycetes</taxon>
        <taxon>Jiangellales</taxon>
        <taxon>Jiangellaceae</taxon>
        <taxon>Phytoactinopolyspora</taxon>
    </lineage>
</organism>
<dbReference type="Proteomes" id="UP000475214">
    <property type="component" value="Unassembled WGS sequence"/>
</dbReference>
<protein>
    <submittedName>
        <fullName evidence="1">Uncharacterized protein</fullName>
    </submittedName>
</protein>
<dbReference type="EMBL" id="JAAGOA010000008">
    <property type="protein sequence ID" value="NEE01207.1"/>
    <property type="molecule type" value="Genomic_DNA"/>
</dbReference>
<proteinExistence type="predicted"/>